<dbReference type="HOGENOM" id="CLU_078277_0_0_1"/>
<dbReference type="InterPro" id="IPR008030">
    <property type="entry name" value="NmrA-like"/>
</dbReference>
<evidence type="ECO:0000256" key="1">
    <source>
        <dbReference type="ARBA" id="ARBA00022857"/>
    </source>
</evidence>
<dbReference type="eggNOG" id="ENOG502SH6N">
    <property type="taxonomic scope" value="Eukaryota"/>
</dbReference>
<keyword evidence="5" id="KW-1185">Reference proteome</keyword>
<dbReference type="RefSeq" id="XP_007839049.1">
    <property type="nucleotide sequence ID" value="XM_007840858.1"/>
</dbReference>
<evidence type="ECO:0000313" key="5">
    <source>
        <dbReference type="Proteomes" id="UP000030651"/>
    </source>
</evidence>
<dbReference type="PANTHER" id="PTHR47706">
    <property type="entry name" value="NMRA-LIKE FAMILY PROTEIN"/>
    <property type="match status" value="1"/>
</dbReference>
<proteinExistence type="predicted"/>
<dbReference type="SUPFAM" id="SSF51735">
    <property type="entry name" value="NAD(P)-binding Rossmann-fold domains"/>
    <property type="match status" value="1"/>
</dbReference>
<accession>W3WN98</accession>
<dbReference type="KEGG" id="pfy:PFICI_12277"/>
<evidence type="ECO:0000259" key="3">
    <source>
        <dbReference type="Pfam" id="PF05368"/>
    </source>
</evidence>
<dbReference type="Pfam" id="PF05368">
    <property type="entry name" value="NmrA"/>
    <property type="match status" value="1"/>
</dbReference>
<dbReference type="GO" id="GO:0016491">
    <property type="term" value="F:oxidoreductase activity"/>
    <property type="evidence" value="ECO:0007669"/>
    <property type="project" value="UniProtKB-KW"/>
</dbReference>
<dbReference type="InParanoid" id="W3WN98"/>
<dbReference type="InterPro" id="IPR051609">
    <property type="entry name" value="NmrA/Isoflavone_reductase-like"/>
</dbReference>
<protein>
    <recommendedName>
        <fullName evidence="3">NmrA-like domain-containing protein</fullName>
    </recommendedName>
</protein>
<dbReference type="InterPro" id="IPR036291">
    <property type="entry name" value="NAD(P)-bd_dom_sf"/>
</dbReference>
<organism evidence="4 5">
    <name type="scientific">Pestalotiopsis fici (strain W106-1 / CGMCC3.15140)</name>
    <dbReference type="NCBI Taxonomy" id="1229662"/>
    <lineage>
        <taxon>Eukaryota</taxon>
        <taxon>Fungi</taxon>
        <taxon>Dikarya</taxon>
        <taxon>Ascomycota</taxon>
        <taxon>Pezizomycotina</taxon>
        <taxon>Sordariomycetes</taxon>
        <taxon>Xylariomycetidae</taxon>
        <taxon>Amphisphaeriales</taxon>
        <taxon>Sporocadaceae</taxon>
        <taxon>Pestalotiopsis</taxon>
    </lineage>
</organism>
<dbReference type="Gene3D" id="3.40.50.720">
    <property type="entry name" value="NAD(P)-binding Rossmann-like Domain"/>
    <property type="match status" value="1"/>
</dbReference>
<dbReference type="GeneID" id="19277290"/>
<gene>
    <name evidence="4" type="ORF">PFICI_12277</name>
</gene>
<sequence length="313" mass="34280">MQTYNRIAIYGHRSWAGAPFTKTIAAAGAPIKVIYRPGSDISGLPASVTSVQVDIDDEAALISALEDVDILMQVSCVGRDDIMRQQAFINALPQTKVRLFVPSNLGYRCDESGRRIPMRKMKQDIEDAADARGIPLAIVVPGSFAESTFSVGLLGIDITNNRIAYTGDSADQKINICTRKYVAAAYASIFATTTPEKLAGRTIGVSEIQVTGREIAAVMAKRNGQGPTEFHHTLQEVEDNIDSCLKAKSPLAAIWDYRRVWGNGQHVEMIKPDVWEVPNYTKATLESLLLDGELEPYKDVDPRLVAAVNSTFY</sequence>
<dbReference type="OrthoDB" id="5283654at2759"/>
<dbReference type="PANTHER" id="PTHR47706:SF9">
    <property type="entry name" value="NMRA-LIKE DOMAIN-CONTAINING PROTEIN-RELATED"/>
    <property type="match status" value="1"/>
</dbReference>
<evidence type="ECO:0000256" key="2">
    <source>
        <dbReference type="ARBA" id="ARBA00023002"/>
    </source>
</evidence>
<dbReference type="EMBL" id="KI912118">
    <property type="protein sequence ID" value="ETS75333.1"/>
    <property type="molecule type" value="Genomic_DNA"/>
</dbReference>
<dbReference type="Proteomes" id="UP000030651">
    <property type="component" value="Unassembled WGS sequence"/>
</dbReference>
<keyword evidence="1" id="KW-0521">NADP</keyword>
<keyword evidence="2" id="KW-0560">Oxidoreductase</keyword>
<dbReference type="AlphaFoldDB" id="W3WN98"/>
<reference evidence="5" key="1">
    <citation type="journal article" date="2015" name="BMC Genomics">
        <title>Genomic and transcriptomic analysis of the endophytic fungus Pestalotiopsis fici reveals its lifestyle and high potential for synthesis of natural products.</title>
        <authorList>
            <person name="Wang X."/>
            <person name="Zhang X."/>
            <person name="Liu L."/>
            <person name="Xiang M."/>
            <person name="Wang W."/>
            <person name="Sun X."/>
            <person name="Che Y."/>
            <person name="Guo L."/>
            <person name="Liu G."/>
            <person name="Guo L."/>
            <person name="Wang C."/>
            <person name="Yin W.B."/>
            <person name="Stadler M."/>
            <person name="Zhang X."/>
            <person name="Liu X."/>
        </authorList>
    </citation>
    <scope>NUCLEOTIDE SEQUENCE [LARGE SCALE GENOMIC DNA]</scope>
    <source>
        <strain evidence="5">W106-1 / CGMCC3.15140</strain>
    </source>
</reference>
<evidence type="ECO:0000313" key="4">
    <source>
        <dbReference type="EMBL" id="ETS75333.1"/>
    </source>
</evidence>
<feature type="domain" description="NmrA-like" evidence="3">
    <location>
        <begin position="46"/>
        <end position="226"/>
    </location>
</feature>
<name>W3WN98_PESFW</name>